<keyword evidence="1" id="KW-0472">Membrane</keyword>
<dbReference type="EMBL" id="HBUF01407839">
    <property type="protein sequence ID" value="CAG6738439.1"/>
    <property type="molecule type" value="Transcribed_RNA"/>
</dbReference>
<evidence type="ECO:0000256" key="1">
    <source>
        <dbReference type="SAM" id="Phobius"/>
    </source>
</evidence>
<reference evidence="2" key="1">
    <citation type="submission" date="2021-05" db="EMBL/GenBank/DDBJ databases">
        <authorList>
            <person name="Alioto T."/>
            <person name="Alioto T."/>
            <person name="Gomez Garrido J."/>
        </authorList>
    </citation>
    <scope>NUCLEOTIDE SEQUENCE</scope>
</reference>
<organism evidence="2">
    <name type="scientific">Cacopsylla melanoneura</name>
    <dbReference type="NCBI Taxonomy" id="428564"/>
    <lineage>
        <taxon>Eukaryota</taxon>
        <taxon>Metazoa</taxon>
        <taxon>Ecdysozoa</taxon>
        <taxon>Arthropoda</taxon>
        <taxon>Hexapoda</taxon>
        <taxon>Insecta</taxon>
        <taxon>Pterygota</taxon>
        <taxon>Neoptera</taxon>
        <taxon>Paraneoptera</taxon>
        <taxon>Hemiptera</taxon>
        <taxon>Sternorrhyncha</taxon>
        <taxon>Psylloidea</taxon>
        <taxon>Psyllidae</taxon>
        <taxon>Psyllinae</taxon>
        <taxon>Cacopsylla</taxon>
    </lineage>
</organism>
<dbReference type="EMBL" id="HBUF01407838">
    <property type="protein sequence ID" value="CAG6738438.1"/>
    <property type="molecule type" value="Transcribed_RNA"/>
</dbReference>
<keyword evidence="1" id="KW-1133">Transmembrane helix</keyword>
<sequence>MWQITSFLPYQLTFRNYFQPQWKIFFSSLLLLLLPIDSLYLCSIIESKKNLHLPVLPIIISTFFKFVHPLRSMKVYVLSFGMTLTLRYPSYHLFFIPKPNHFCTLMKLFAPLIFCTYQVFISFCIFFN</sequence>
<proteinExistence type="predicted"/>
<feature type="transmembrane region" description="Helical" evidence="1">
    <location>
        <begin position="108"/>
        <end position="127"/>
    </location>
</feature>
<keyword evidence="1" id="KW-0812">Transmembrane</keyword>
<dbReference type="AlphaFoldDB" id="A0A8D8Z034"/>
<feature type="transmembrane region" description="Helical" evidence="1">
    <location>
        <begin position="24"/>
        <end position="45"/>
    </location>
</feature>
<evidence type="ECO:0000313" key="2">
    <source>
        <dbReference type="EMBL" id="CAG6738439.1"/>
    </source>
</evidence>
<protein>
    <submittedName>
        <fullName evidence="2">Uncharacterized protein</fullName>
    </submittedName>
</protein>
<name>A0A8D8Z034_9HEMI</name>
<feature type="transmembrane region" description="Helical" evidence="1">
    <location>
        <begin position="51"/>
        <end position="68"/>
    </location>
</feature>
<accession>A0A8D8Z034</accession>